<keyword evidence="11" id="KW-0290">Folate-binding</keyword>
<feature type="transmembrane region" description="Helical" evidence="23">
    <location>
        <begin position="328"/>
        <end position="346"/>
    </location>
</feature>
<dbReference type="Pfam" id="PF07690">
    <property type="entry name" value="MFS_1"/>
    <property type="match status" value="1"/>
</dbReference>
<feature type="transmembrane region" description="Helical" evidence="23">
    <location>
        <begin position="358"/>
        <end position="376"/>
    </location>
</feature>
<evidence type="ECO:0000256" key="14">
    <source>
        <dbReference type="ARBA" id="ARBA00023157"/>
    </source>
</evidence>
<evidence type="ECO:0000256" key="15">
    <source>
        <dbReference type="ARBA" id="ARBA00023180"/>
    </source>
</evidence>
<dbReference type="GO" id="GO:0016324">
    <property type="term" value="C:apical plasma membrane"/>
    <property type="evidence" value="ECO:0007669"/>
    <property type="project" value="UniProtKB-SubCell"/>
</dbReference>
<keyword evidence="6" id="KW-1003">Cell membrane</keyword>
<keyword evidence="14" id="KW-1015">Disulfide bond</keyword>
<evidence type="ECO:0000256" key="17">
    <source>
        <dbReference type="ARBA" id="ARBA00036250"/>
    </source>
</evidence>
<evidence type="ECO:0000256" key="8">
    <source>
        <dbReference type="ARBA" id="ARBA00022692"/>
    </source>
</evidence>
<evidence type="ECO:0000256" key="21">
    <source>
        <dbReference type="ARBA" id="ARBA00047769"/>
    </source>
</evidence>
<keyword evidence="25" id="KW-1185">Reference proteome</keyword>
<proteinExistence type="inferred from homology"/>
<dbReference type="InterPro" id="IPR036259">
    <property type="entry name" value="MFS_trans_sf"/>
</dbReference>
<keyword evidence="9" id="KW-0967">Endosome</keyword>
<comment type="similarity">
    <text evidence="18">Belongs to the major facilitator superfamily. SLC46A family.</text>
</comment>
<evidence type="ECO:0000256" key="16">
    <source>
        <dbReference type="ARBA" id="ARBA00036193"/>
    </source>
</evidence>
<keyword evidence="15" id="KW-0325">Glycoprotein</keyword>
<evidence type="ECO:0000256" key="6">
    <source>
        <dbReference type="ARBA" id="ARBA00022475"/>
    </source>
</evidence>
<evidence type="ECO:0000256" key="1">
    <source>
        <dbReference type="ARBA" id="ARBA00004337"/>
    </source>
</evidence>
<sequence>MQFSPTSRRWCCPTLIKSAPTSCFRTGSCSARPPFKLPRSQVTVEPVMFLATFSVAMQAPLSTQYLWDRISEELGYNSSRTSECSNLTLNQDPLQKEVETLTAQWNLYINLGGFSVGLLMVPLLGSWSDVAGRRPVLILPNLGLALQAAVYLVVMYLKLPVVYFLVGRVLCGLSGDFNVVLAACFSYVADISDKRSRTFRVAILEACLGISGMLASIIGGQWQHAQGYIKPFWLVLATNLAAALYVYLFVHESVLPNPSARFFTFRHYKAVWHLISKGRTTDEEGRYDRSKLWLYLLCFFIVVTIHFGSRELYVLYELSSPLCWGPTLIGYGSAVLHLAYLTSLLGLKIMQRCLTDSWVALIGLMSNLTGLVVISVADTTELIFTGYALFFLYMTTTPVLRSKMSKLVDPSLQGAMFATIACVESSCSLVASGLFNTLFTSTLHFMKGFTFLFAAIVLLIPSGIIG</sequence>
<dbReference type="SUPFAM" id="SSF103473">
    <property type="entry name" value="MFS general substrate transporter"/>
    <property type="match status" value="1"/>
</dbReference>
<dbReference type="STRING" id="94237.ENSMMOP00000015539"/>
<evidence type="ECO:0000256" key="2">
    <source>
        <dbReference type="ARBA" id="ARBA00004424"/>
    </source>
</evidence>
<feature type="transmembrane region" description="Helical" evidence="23">
    <location>
        <begin position="105"/>
        <end position="124"/>
    </location>
</feature>
<feature type="transmembrane region" description="Helical" evidence="23">
    <location>
        <begin position="292"/>
        <end position="308"/>
    </location>
</feature>
<reference evidence="24" key="2">
    <citation type="submission" date="2025-09" db="UniProtKB">
        <authorList>
            <consortium name="Ensembl"/>
        </authorList>
    </citation>
    <scope>IDENTIFICATION</scope>
</reference>
<feature type="transmembrane region" description="Helical" evidence="23">
    <location>
        <begin position="201"/>
        <end position="220"/>
    </location>
</feature>
<evidence type="ECO:0000256" key="18">
    <source>
        <dbReference type="ARBA" id="ARBA00038227"/>
    </source>
</evidence>
<evidence type="ECO:0000256" key="19">
    <source>
        <dbReference type="ARBA" id="ARBA00040650"/>
    </source>
</evidence>
<evidence type="ECO:0000256" key="20">
    <source>
        <dbReference type="ARBA" id="ARBA00042514"/>
    </source>
</evidence>
<evidence type="ECO:0000256" key="3">
    <source>
        <dbReference type="ARBA" id="ARBA00004496"/>
    </source>
</evidence>
<dbReference type="PANTHER" id="PTHR23507">
    <property type="entry name" value="ZGC:174356"/>
    <property type="match status" value="1"/>
</dbReference>
<dbReference type="GO" id="GO:0005542">
    <property type="term" value="F:folic acid binding"/>
    <property type="evidence" value="ECO:0007669"/>
    <property type="project" value="UniProtKB-KW"/>
</dbReference>
<feature type="transmembrane region" description="Helical" evidence="23">
    <location>
        <begin position="232"/>
        <end position="250"/>
    </location>
</feature>
<evidence type="ECO:0000256" key="22">
    <source>
        <dbReference type="ARBA" id="ARBA00047850"/>
    </source>
</evidence>
<evidence type="ECO:0000313" key="25">
    <source>
        <dbReference type="Proteomes" id="UP000261620"/>
    </source>
</evidence>
<comment type="catalytic activity">
    <reaction evidence="22">
        <text>methotrexate(in) + H(+)(in) = methotrexate(out) + H(+)(out)</text>
        <dbReference type="Rhea" id="RHEA:70163"/>
        <dbReference type="ChEBI" id="CHEBI:15378"/>
        <dbReference type="ChEBI" id="CHEBI:50681"/>
    </reaction>
</comment>
<dbReference type="Proteomes" id="UP000261620">
    <property type="component" value="Unplaced"/>
</dbReference>
<organism evidence="24 25">
    <name type="scientific">Mola mola</name>
    <name type="common">Ocean sunfish</name>
    <name type="synonym">Tetraodon mola</name>
    <dbReference type="NCBI Taxonomy" id="94237"/>
    <lineage>
        <taxon>Eukaryota</taxon>
        <taxon>Metazoa</taxon>
        <taxon>Chordata</taxon>
        <taxon>Craniata</taxon>
        <taxon>Vertebrata</taxon>
        <taxon>Euteleostomi</taxon>
        <taxon>Actinopterygii</taxon>
        <taxon>Neopterygii</taxon>
        <taxon>Teleostei</taxon>
        <taxon>Neoteleostei</taxon>
        <taxon>Acanthomorphata</taxon>
        <taxon>Eupercaria</taxon>
        <taxon>Tetraodontiformes</taxon>
        <taxon>Molidae</taxon>
        <taxon>Mola</taxon>
    </lineage>
</organism>
<comment type="catalytic activity">
    <reaction evidence="16">
        <text>(6S)-5-methyl-5,6,7,8-tetrahydrofolate(in) + H(+)(in) = (6S)-5-methyl-5,6,7,8-tetrahydrofolate(out) + H(+)(out)</text>
        <dbReference type="Rhea" id="RHEA:70167"/>
        <dbReference type="ChEBI" id="CHEBI:15378"/>
        <dbReference type="ChEBI" id="CHEBI:18608"/>
    </reaction>
</comment>
<keyword evidence="8 23" id="KW-0812">Transmembrane</keyword>
<keyword evidence="10" id="KW-0769">Symport</keyword>
<dbReference type="PANTHER" id="PTHR23507:SF2">
    <property type="entry name" value="PROTON-COUPLED FOLATE TRANSPORTER"/>
    <property type="match status" value="1"/>
</dbReference>
<comment type="catalytic activity">
    <reaction evidence="21">
        <text>pemetrexed(in) + H(+)(in) = pemetrexed(out) + H(+)(out)</text>
        <dbReference type="Rhea" id="RHEA:70171"/>
        <dbReference type="ChEBI" id="CHEBI:15378"/>
        <dbReference type="ChEBI" id="CHEBI:63724"/>
    </reaction>
</comment>
<evidence type="ECO:0000313" key="24">
    <source>
        <dbReference type="Ensembl" id="ENSMMOP00000015539.1"/>
    </source>
</evidence>
<keyword evidence="13 23" id="KW-0472">Membrane</keyword>
<evidence type="ECO:0000256" key="10">
    <source>
        <dbReference type="ARBA" id="ARBA00022847"/>
    </source>
</evidence>
<comment type="subcellular location">
    <subcellularLocation>
        <location evidence="2">Apical cell membrane</location>
        <topology evidence="2">Multi-pass membrane protein</topology>
    </subcellularLocation>
    <subcellularLocation>
        <location evidence="4">Basolateral cell membrane</location>
        <topology evidence="4">Multi-pass membrane protein</topology>
    </subcellularLocation>
    <subcellularLocation>
        <location evidence="3">Cytoplasm</location>
    </subcellularLocation>
    <subcellularLocation>
        <location evidence="1">Endosome membrane</location>
        <topology evidence="1">Multi-pass membrane protein</topology>
    </subcellularLocation>
</comment>
<evidence type="ECO:0000256" key="11">
    <source>
        <dbReference type="ARBA" id="ARBA00022954"/>
    </source>
</evidence>
<evidence type="ECO:0000256" key="23">
    <source>
        <dbReference type="SAM" id="Phobius"/>
    </source>
</evidence>
<dbReference type="AlphaFoldDB" id="A0A3Q3X103"/>
<feature type="transmembrane region" description="Helical" evidence="23">
    <location>
        <begin position="445"/>
        <end position="465"/>
    </location>
</feature>
<reference evidence="24" key="1">
    <citation type="submission" date="2025-08" db="UniProtKB">
        <authorList>
            <consortium name="Ensembl"/>
        </authorList>
    </citation>
    <scope>IDENTIFICATION</scope>
</reference>
<protein>
    <recommendedName>
        <fullName evidence="19">Proton-coupled folate transporter</fullName>
    </recommendedName>
    <alternativeName>
        <fullName evidence="20">Solute carrier family 46 member 1</fullName>
    </alternativeName>
</protein>
<name>A0A3Q3X103_MOLML</name>
<dbReference type="OMA" id="KRSECGN"/>
<comment type="catalytic activity">
    <reaction evidence="17">
        <text>folate(in) + H(+)(in) = folate(out) + H(+)(out)</text>
        <dbReference type="Rhea" id="RHEA:70159"/>
        <dbReference type="ChEBI" id="CHEBI:15378"/>
        <dbReference type="ChEBI" id="CHEBI:62501"/>
    </reaction>
</comment>
<dbReference type="Gene3D" id="1.20.1250.20">
    <property type="entry name" value="MFS general substrate transporter like domains"/>
    <property type="match status" value="1"/>
</dbReference>
<keyword evidence="12 23" id="KW-1133">Transmembrane helix</keyword>
<accession>A0A3Q3X103</accession>
<evidence type="ECO:0000256" key="13">
    <source>
        <dbReference type="ARBA" id="ARBA00023136"/>
    </source>
</evidence>
<evidence type="ECO:0000256" key="12">
    <source>
        <dbReference type="ARBA" id="ARBA00022989"/>
    </source>
</evidence>
<feature type="transmembrane region" description="Helical" evidence="23">
    <location>
        <begin position="412"/>
        <end position="439"/>
    </location>
</feature>
<keyword evidence="5" id="KW-0813">Transport</keyword>
<dbReference type="GO" id="GO:0010008">
    <property type="term" value="C:endosome membrane"/>
    <property type="evidence" value="ECO:0007669"/>
    <property type="project" value="UniProtKB-SubCell"/>
</dbReference>
<evidence type="ECO:0000256" key="9">
    <source>
        <dbReference type="ARBA" id="ARBA00022753"/>
    </source>
</evidence>
<dbReference type="GO" id="GO:0016323">
    <property type="term" value="C:basolateral plasma membrane"/>
    <property type="evidence" value="ECO:0007669"/>
    <property type="project" value="UniProtKB-SubCell"/>
</dbReference>
<evidence type="ECO:0000256" key="7">
    <source>
        <dbReference type="ARBA" id="ARBA00022490"/>
    </source>
</evidence>
<evidence type="ECO:0000256" key="4">
    <source>
        <dbReference type="ARBA" id="ARBA00004554"/>
    </source>
</evidence>
<feature type="transmembrane region" description="Helical" evidence="23">
    <location>
        <begin position="136"/>
        <end position="157"/>
    </location>
</feature>
<dbReference type="Ensembl" id="ENSMMOT00000015793.1">
    <property type="protein sequence ID" value="ENSMMOP00000015539.1"/>
    <property type="gene ID" value="ENSMMOG00000011849.1"/>
</dbReference>
<evidence type="ECO:0000256" key="5">
    <source>
        <dbReference type="ARBA" id="ARBA00022448"/>
    </source>
</evidence>
<dbReference type="GO" id="GO:0015293">
    <property type="term" value="F:symporter activity"/>
    <property type="evidence" value="ECO:0007669"/>
    <property type="project" value="UniProtKB-KW"/>
</dbReference>
<keyword evidence="7" id="KW-0963">Cytoplasm</keyword>
<dbReference type="InterPro" id="IPR011701">
    <property type="entry name" value="MFS"/>
</dbReference>